<dbReference type="Proteomes" id="UP001149090">
    <property type="component" value="Unassembled WGS sequence"/>
</dbReference>
<dbReference type="AlphaFoldDB" id="A0A9Q0RF84"/>
<reference evidence="3" key="1">
    <citation type="submission" date="2022-10" db="EMBL/GenBank/DDBJ databases">
        <title>Novel sulphate-reducing endosymbionts in the free-living metamonad Anaeramoeba.</title>
        <authorList>
            <person name="Jerlstrom-Hultqvist J."/>
            <person name="Cepicka I."/>
            <person name="Gallot-Lavallee L."/>
            <person name="Salas-Leiva D."/>
            <person name="Curtis B.A."/>
            <person name="Zahonova K."/>
            <person name="Pipaliya S."/>
            <person name="Dacks J."/>
            <person name="Roger A.J."/>
        </authorList>
    </citation>
    <scope>NUCLEOTIDE SEQUENCE</scope>
    <source>
        <strain evidence="3">BMAN</strain>
    </source>
</reference>
<comment type="caution">
    <text evidence="3">The sequence shown here is derived from an EMBL/GenBank/DDBJ whole genome shotgun (WGS) entry which is preliminary data.</text>
</comment>
<dbReference type="SMART" id="SM00875">
    <property type="entry name" value="BACK"/>
    <property type="match status" value="1"/>
</dbReference>
<evidence type="ECO:0000313" key="4">
    <source>
        <dbReference type="Proteomes" id="UP001149090"/>
    </source>
</evidence>
<organism evidence="3 4">
    <name type="scientific">Anaeramoeba ignava</name>
    <name type="common">Anaerobic marine amoeba</name>
    <dbReference type="NCBI Taxonomy" id="1746090"/>
    <lineage>
        <taxon>Eukaryota</taxon>
        <taxon>Metamonada</taxon>
        <taxon>Anaeramoebidae</taxon>
        <taxon>Anaeramoeba</taxon>
    </lineage>
</organism>
<dbReference type="EMBL" id="JAPDFW010000058">
    <property type="protein sequence ID" value="KAJ5077428.1"/>
    <property type="molecule type" value="Genomic_DNA"/>
</dbReference>
<keyword evidence="1" id="KW-0175">Coiled coil</keyword>
<accession>A0A9Q0RF84</accession>
<dbReference type="Gene3D" id="1.25.40.420">
    <property type="match status" value="1"/>
</dbReference>
<feature type="domain" description="BACK" evidence="2">
    <location>
        <begin position="1"/>
        <end position="105"/>
    </location>
</feature>
<protein>
    <submittedName>
        <fullName evidence="3">Btb (Poz) domain-containing 2a-related</fullName>
    </submittedName>
</protein>
<evidence type="ECO:0000259" key="2">
    <source>
        <dbReference type="SMART" id="SM00875"/>
    </source>
</evidence>
<dbReference type="Pfam" id="PF07707">
    <property type="entry name" value="BACK"/>
    <property type="match status" value="1"/>
</dbReference>
<name>A0A9Q0RF84_ANAIG</name>
<sequence>MNLNQLLDSSYQFIFQNFEEFIKTSFFLELEENHLNSILSNDIIPINEFEIFQSIIKWGKYKSNINQEKELDKKEKENLQNQISNVIDKIRFIDFSRQELEDILKEDIIPNQFSEKLI</sequence>
<feature type="coiled-coil region" evidence="1">
    <location>
        <begin position="62"/>
        <end position="89"/>
    </location>
</feature>
<keyword evidence="4" id="KW-1185">Reference proteome</keyword>
<gene>
    <name evidence="3" type="ORF">M0811_05951</name>
</gene>
<dbReference type="InterPro" id="IPR011705">
    <property type="entry name" value="BACK"/>
</dbReference>
<proteinExistence type="predicted"/>
<evidence type="ECO:0000313" key="3">
    <source>
        <dbReference type="EMBL" id="KAJ5077428.1"/>
    </source>
</evidence>
<evidence type="ECO:0000256" key="1">
    <source>
        <dbReference type="SAM" id="Coils"/>
    </source>
</evidence>